<proteinExistence type="inferred from homology"/>
<dbReference type="EC" id="4.1.1.50" evidence="10"/>
<keyword evidence="8 10" id="KW-0704">Schiff base</keyword>
<protein>
    <recommendedName>
        <fullName evidence="10">S-adenosylmethionine decarboxylase proenzyme</fullName>
        <shortName evidence="10">AdoMetDC</shortName>
        <shortName evidence="10">SAMDC</shortName>
        <ecNumber evidence="10">4.1.1.50</ecNumber>
    </recommendedName>
    <component>
        <recommendedName>
            <fullName evidence="10">S-adenosylmethionine decarboxylase beta chain</fullName>
        </recommendedName>
    </component>
    <component>
        <recommendedName>
            <fullName evidence="10">S-adenosylmethionine decarboxylase alpha chain</fullName>
        </recommendedName>
    </component>
</protein>
<feature type="chain" id="PRO_5035350063" description="S-adenosylmethionine decarboxylase beta chain" evidence="10">
    <location>
        <begin position="1"/>
        <end position="112"/>
    </location>
</feature>
<dbReference type="InterPro" id="IPR017716">
    <property type="entry name" value="S-AdoMet_deCOase_pro-enz"/>
</dbReference>
<evidence type="ECO:0000313" key="11">
    <source>
        <dbReference type="EMBL" id="MBP5859080.1"/>
    </source>
</evidence>
<comment type="cofactor">
    <cofactor evidence="10">
        <name>pyruvate</name>
        <dbReference type="ChEBI" id="CHEBI:15361"/>
    </cofactor>
    <text evidence="10">Binds 1 pyruvoyl group covalently per subunit.</text>
</comment>
<dbReference type="RefSeq" id="WP_210683673.1">
    <property type="nucleotide sequence ID" value="NZ_JAGMWN010000014.1"/>
</dbReference>
<dbReference type="EMBL" id="JAGMWN010000014">
    <property type="protein sequence ID" value="MBP5859080.1"/>
    <property type="molecule type" value="Genomic_DNA"/>
</dbReference>
<comment type="PTM">
    <text evidence="10">Is synthesized initially as an inactive proenzyme. Formation of the active enzyme involves a self-maturation process in which the active site pyruvoyl group is generated from an internal serine residue via an autocatalytic post-translational modification. Two non-identical subunits are generated from the proenzyme in this reaction, and the pyruvate is formed at the N-terminus of the alpha chain, which is derived from the carboxyl end of the proenzyme. The post-translation cleavage follows an unusual pathway, termed non-hydrolytic serinolysis, in which the side chain hydroxyl group of the serine supplies its oxygen atom to form the C-terminus of the beta chain, while the remainder of the serine residue undergoes an oxidative deamination to produce ammonia and the pyruvoyl group blocking the N-terminus of the alpha chain.</text>
</comment>
<evidence type="ECO:0000256" key="6">
    <source>
        <dbReference type="ARBA" id="ARBA00023145"/>
    </source>
</evidence>
<dbReference type="InterPro" id="IPR003826">
    <property type="entry name" value="AdoMetDC_fam_prok"/>
</dbReference>
<feature type="active site" description="Proton donor; for catalytic activity" evidence="10">
    <location>
        <position position="133"/>
    </location>
</feature>
<organism evidence="11 12">
    <name type="scientific">Marivibrio halodurans</name>
    <dbReference type="NCBI Taxonomy" id="2039722"/>
    <lineage>
        <taxon>Bacteria</taxon>
        <taxon>Pseudomonadati</taxon>
        <taxon>Pseudomonadota</taxon>
        <taxon>Alphaproteobacteria</taxon>
        <taxon>Rhodospirillales</taxon>
        <taxon>Rhodospirillaceae</taxon>
        <taxon>Marivibrio</taxon>
    </lineage>
</organism>
<feature type="active site" description="Schiff-base intermediate with substrate; via pyruvic acid" evidence="10">
    <location>
        <position position="113"/>
    </location>
</feature>
<evidence type="ECO:0000313" key="12">
    <source>
        <dbReference type="Proteomes" id="UP000672602"/>
    </source>
</evidence>
<keyword evidence="5 10" id="KW-0620">Polyamine biosynthesis</keyword>
<comment type="subunit">
    <text evidence="10">Heterotetramer of two alpha and two beta chains arranged as a dimer of alpha/beta heterodimers.</text>
</comment>
<evidence type="ECO:0000256" key="10">
    <source>
        <dbReference type="HAMAP-Rule" id="MF_00464"/>
    </source>
</evidence>
<dbReference type="Gene3D" id="3.30.360.110">
    <property type="entry name" value="S-adenosylmethionine decarboxylase domain"/>
    <property type="match status" value="1"/>
</dbReference>
<evidence type="ECO:0000256" key="5">
    <source>
        <dbReference type="ARBA" id="ARBA00023115"/>
    </source>
</evidence>
<dbReference type="NCBIfam" id="TIGR03330">
    <property type="entry name" value="SAM_DCase_Bsu"/>
    <property type="match status" value="1"/>
</dbReference>
<sequence length="167" mass="18311">MPRDDIALSDLGTAADGVQSAAHKDESVTETNIIPFRLPDENRLDHFIKRDGETFAGSHLIVDLWDASGLDDIAHIESVLKRCVEVAGATLLHFHLHRFSPEGVSGVAVLAESHISIHTWPEVGYAALDIFMCGDAEPHKAIRVLEEGFRAGRVELNDLKRGRVAAR</sequence>
<dbReference type="InterPro" id="IPR042284">
    <property type="entry name" value="AdoMetDC_N"/>
</dbReference>
<feature type="active site" description="Proton acceptor; for processing activity" evidence="10">
    <location>
        <position position="118"/>
    </location>
</feature>
<evidence type="ECO:0000256" key="1">
    <source>
        <dbReference type="ARBA" id="ARBA00022691"/>
    </source>
</evidence>
<gene>
    <name evidence="11" type="primary">speD</name>
    <name evidence="10" type="synonym">speH</name>
    <name evidence="11" type="ORF">KAJ83_18815</name>
</gene>
<feature type="site" description="Cleavage (non-hydrolytic); by autolysis" evidence="10">
    <location>
        <begin position="112"/>
        <end position="113"/>
    </location>
</feature>
<comment type="similarity">
    <text evidence="10">Belongs to the prokaryotic AdoMetDC family. Type 1 subfamily.</text>
</comment>
<evidence type="ECO:0000256" key="7">
    <source>
        <dbReference type="ARBA" id="ARBA00023239"/>
    </source>
</evidence>
<dbReference type="InterPro" id="IPR042286">
    <property type="entry name" value="AdoMetDC_C"/>
</dbReference>
<evidence type="ECO:0000256" key="9">
    <source>
        <dbReference type="ARBA" id="ARBA00023317"/>
    </source>
</evidence>
<keyword evidence="7 10" id="KW-0456">Lyase</keyword>
<reference evidence="11" key="1">
    <citation type="submission" date="2021-04" db="EMBL/GenBank/DDBJ databases">
        <authorList>
            <person name="Zhang D.-C."/>
        </authorList>
    </citation>
    <scope>NUCLEOTIDE SEQUENCE</scope>
    <source>
        <strain evidence="11">CGMCC 1.15697</strain>
    </source>
</reference>
<keyword evidence="4 10" id="KW-0745">Spermidine biosynthesis</keyword>
<dbReference type="Proteomes" id="UP000672602">
    <property type="component" value="Unassembled WGS sequence"/>
</dbReference>
<dbReference type="InterPro" id="IPR016067">
    <property type="entry name" value="S-AdoMet_deCO2ase_core"/>
</dbReference>
<dbReference type="SUPFAM" id="SSF56276">
    <property type="entry name" value="S-adenosylmethionine decarboxylase"/>
    <property type="match status" value="1"/>
</dbReference>
<dbReference type="PANTHER" id="PTHR33866:SF2">
    <property type="entry name" value="S-ADENOSYLMETHIONINE DECARBOXYLASE PROENZYME"/>
    <property type="match status" value="1"/>
</dbReference>
<comment type="function">
    <text evidence="10">Catalyzes the decarboxylation of S-adenosylmethionine to S-adenosylmethioninamine (dcAdoMet), the propylamine donor required for the synthesis of the polyamines spermine and spermidine from the diamine putrescine.</text>
</comment>
<dbReference type="GO" id="GO:0004014">
    <property type="term" value="F:adenosylmethionine decarboxylase activity"/>
    <property type="evidence" value="ECO:0007669"/>
    <property type="project" value="UniProtKB-UniRule"/>
</dbReference>
<feature type="modified residue" description="Pyruvic acid (Ser); by autocatalysis" evidence="10">
    <location>
        <position position="113"/>
    </location>
</feature>
<evidence type="ECO:0000256" key="2">
    <source>
        <dbReference type="ARBA" id="ARBA00022793"/>
    </source>
</evidence>
<keyword evidence="3 10" id="KW-0068">Autocatalytic cleavage</keyword>
<comment type="caution">
    <text evidence="11">The sequence shown here is derived from an EMBL/GenBank/DDBJ whole genome shotgun (WGS) entry which is preliminary data.</text>
</comment>
<evidence type="ECO:0000256" key="3">
    <source>
        <dbReference type="ARBA" id="ARBA00022813"/>
    </source>
</evidence>
<dbReference type="HAMAP" id="MF_00464">
    <property type="entry name" value="AdoMetDC_1"/>
    <property type="match status" value="1"/>
</dbReference>
<dbReference type="PANTHER" id="PTHR33866">
    <property type="entry name" value="S-ADENOSYLMETHIONINE DECARBOXYLASE PROENZYME"/>
    <property type="match status" value="1"/>
</dbReference>
<accession>A0A8J7V458</accession>
<feature type="chain" id="PRO_5035350064" description="S-adenosylmethionine decarboxylase alpha chain" evidence="10">
    <location>
        <begin position="113"/>
        <end position="167"/>
    </location>
</feature>
<name>A0A8J7V458_9PROT</name>
<dbReference type="GO" id="GO:0005829">
    <property type="term" value="C:cytosol"/>
    <property type="evidence" value="ECO:0007669"/>
    <property type="project" value="TreeGrafter"/>
</dbReference>
<evidence type="ECO:0000256" key="4">
    <source>
        <dbReference type="ARBA" id="ARBA00023066"/>
    </source>
</evidence>
<dbReference type="GO" id="GO:0008295">
    <property type="term" value="P:spermidine biosynthetic process"/>
    <property type="evidence" value="ECO:0007669"/>
    <property type="project" value="UniProtKB-UniRule"/>
</dbReference>
<keyword evidence="9 10" id="KW-0670">Pyruvate</keyword>
<comment type="pathway">
    <text evidence="10">Amine and polyamine biosynthesis; S-adenosylmethioninamine biosynthesis; S-adenosylmethioninamine from S-adenosyl-L-methionine: step 1/1.</text>
</comment>
<evidence type="ECO:0000256" key="8">
    <source>
        <dbReference type="ARBA" id="ARBA00023270"/>
    </source>
</evidence>
<dbReference type="AlphaFoldDB" id="A0A8J7V458"/>
<dbReference type="UniPathway" id="UPA00331">
    <property type="reaction ID" value="UER00451"/>
</dbReference>
<keyword evidence="1 10" id="KW-0949">S-adenosyl-L-methionine</keyword>
<keyword evidence="2 10" id="KW-0210">Decarboxylase</keyword>
<keyword evidence="12" id="KW-1185">Reference proteome</keyword>
<keyword evidence="6 10" id="KW-0865">Zymogen</keyword>
<dbReference type="Pfam" id="PF02675">
    <property type="entry name" value="AdoMet_dc"/>
    <property type="match status" value="1"/>
</dbReference>
<comment type="catalytic activity">
    <reaction evidence="10">
        <text>S-adenosyl-L-methionine + H(+) = S-adenosyl 3-(methylsulfanyl)propylamine + CO2</text>
        <dbReference type="Rhea" id="RHEA:15981"/>
        <dbReference type="ChEBI" id="CHEBI:15378"/>
        <dbReference type="ChEBI" id="CHEBI:16526"/>
        <dbReference type="ChEBI" id="CHEBI:57443"/>
        <dbReference type="ChEBI" id="CHEBI:59789"/>
        <dbReference type="EC" id="4.1.1.50"/>
    </reaction>
</comment>
<dbReference type="Gene3D" id="3.30.160.750">
    <property type="match status" value="1"/>
</dbReference>